<dbReference type="Proteomes" id="UP000321787">
    <property type="component" value="Unassembled WGS sequence"/>
</dbReference>
<accession>A0A510UIA2</accession>
<evidence type="ECO:0000313" key="2">
    <source>
        <dbReference type="EMBL" id="GEK14277.1"/>
    </source>
</evidence>
<dbReference type="EMBL" id="BJTZ01000014">
    <property type="protein sequence ID" value="GEK14277.1"/>
    <property type="molecule type" value="Genomic_DNA"/>
</dbReference>
<proteinExistence type="predicted"/>
<name>A0A510UIA2_ALIFS</name>
<organism evidence="2 3">
    <name type="scientific">Aliivibrio fischeri</name>
    <name type="common">Vibrio fischeri</name>
    <dbReference type="NCBI Taxonomy" id="668"/>
    <lineage>
        <taxon>Bacteria</taxon>
        <taxon>Pseudomonadati</taxon>
        <taxon>Pseudomonadota</taxon>
        <taxon>Gammaproteobacteria</taxon>
        <taxon>Vibrionales</taxon>
        <taxon>Vibrionaceae</taxon>
        <taxon>Aliivibrio</taxon>
    </lineage>
</organism>
<evidence type="ECO:0000259" key="1">
    <source>
        <dbReference type="Pfam" id="PF00027"/>
    </source>
</evidence>
<gene>
    <name evidence="2" type="ORF">AFI02nite_23130</name>
</gene>
<dbReference type="InterPro" id="IPR018490">
    <property type="entry name" value="cNMP-bd_dom_sf"/>
</dbReference>
<dbReference type="RefSeq" id="WP_146864598.1">
    <property type="nucleotide sequence ID" value="NZ_BJTZ01000014.1"/>
</dbReference>
<evidence type="ECO:0000313" key="3">
    <source>
        <dbReference type="Proteomes" id="UP000321787"/>
    </source>
</evidence>
<protein>
    <submittedName>
        <fullName evidence="2">Crp/Fnr family transcriptional regulator</fullName>
    </submittedName>
</protein>
<comment type="caution">
    <text evidence="2">The sequence shown here is derived from an EMBL/GenBank/DDBJ whole genome shotgun (WGS) entry which is preliminary data.</text>
</comment>
<dbReference type="InterPro" id="IPR014710">
    <property type="entry name" value="RmlC-like_jellyroll"/>
</dbReference>
<dbReference type="FunFam" id="2.60.120.10:FF:000237">
    <property type="entry name" value="Transcription regulator, Crp family"/>
    <property type="match status" value="1"/>
</dbReference>
<dbReference type="Pfam" id="PF00027">
    <property type="entry name" value="cNMP_binding"/>
    <property type="match status" value="1"/>
</dbReference>
<dbReference type="AlphaFoldDB" id="A0A510UIA2"/>
<sequence>MNDLFTTQLESHGFTPHEISQIVKLGKLKTLPAKSILIKQNNVANEFYFLIDGFCHSCYLTEQGKQFSKEFYWNGDWVVGFEELLDQTSSPYTLETITQTSLITLPISLLDRWRKNALPLYIKLLETQLLYKERKERFMLLHSPQARYEVFCQNYPELLAQLNDYQVAAYLGITHISLSRIKNRIKKLT</sequence>
<dbReference type="SUPFAM" id="SSF51206">
    <property type="entry name" value="cAMP-binding domain-like"/>
    <property type="match status" value="1"/>
</dbReference>
<dbReference type="Gene3D" id="2.60.120.10">
    <property type="entry name" value="Jelly Rolls"/>
    <property type="match status" value="1"/>
</dbReference>
<dbReference type="InterPro" id="IPR000595">
    <property type="entry name" value="cNMP-bd_dom"/>
</dbReference>
<reference evidence="2 3" key="1">
    <citation type="submission" date="2019-07" db="EMBL/GenBank/DDBJ databases">
        <title>Whole genome shotgun sequence of Aliivibrio fischeri NBRC 101058.</title>
        <authorList>
            <person name="Hosoyama A."/>
            <person name="Uohara A."/>
            <person name="Ohji S."/>
            <person name="Ichikawa N."/>
        </authorList>
    </citation>
    <scope>NUCLEOTIDE SEQUENCE [LARGE SCALE GENOMIC DNA]</scope>
    <source>
        <strain evidence="2 3">NBRC 101058</strain>
    </source>
</reference>
<feature type="domain" description="Cyclic nucleotide-binding" evidence="1">
    <location>
        <begin position="29"/>
        <end position="108"/>
    </location>
</feature>
<dbReference type="CDD" id="cd00038">
    <property type="entry name" value="CAP_ED"/>
    <property type="match status" value="1"/>
</dbReference>